<evidence type="ECO:0000256" key="2">
    <source>
        <dbReference type="ARBA" id="ARBA00010109"/>
    </source>
</evidence>
<dbReference type="InterPro" id="IPR010635">
    <property type="entry name" value="Heparan_SO4-6-sulfoTrfase"/>
</dbReference>
<evidence type="ECO:0000256" key="1">
    <source>
        <dbReference type="ARBA" id="ARBA00004167"/>
    </source>
</evidence>
<evidence type="ECO:0000256" key="3">
    <source>
        <dbReference type="ARBA" id="ARBA00022679"/>
    </source>
</evidence>
<dbReference type="Proteomes" id="UP000001307">
    <property type="component" value="Unassembled WGS sequence"/>
</dbReference>
<evidence type="ECO:0000256" key="5">
    <source>
        <dbReference type="ARBA" id="ARBA00022989"/>
    </source>
</evidence>
<keyword evidence="3 8" id="KW-0808">Transferase</keyword>
<feature type="transmembrane region" description="Helical" evidence="8">
    <location>
        <begin position="7"/>
        <end position="26"/>
    </location>
</feature>
<evidence type="ECO:0000313" key="9">
    <source>
        <dbReference type="EMBL" id="CBY22318.1"/>
    </source>
</evidence>
<dbReference type="GO" id="GO:0017095">
    <property type="term" value="F:heparan sulfate 6-sulfotransferase activity"/>
    <property type="evidence" value="ECO:0007669"/>
    <property type="project" value="TreeGrafter"/>
</dbReference>
<evidence type="ECO:0000313" key="10">
    <source>
        <dbReference type="Proteomes" id="UP000001307"/>
    </source>
</evidence>
<evidence type="ECO:0000256" key="7">
    <source>
        <dbReference type="ARBA" id="ARBA00023180"/>
    </source>
</evidence>
<dbReference type="GO" id="GO:0016020">
    <property type="term" value="C:membrane"/>
    <property type="evidence" value="ECO:0007669"/>
    <property type="project" value="UniProtKB-SubCell"/>
</dbReference>
<keyword evidence="8" id="KW-0735">Signal-anchor</keyword>
<dbReference type="AlphaFoldDB" id="E4WY74"/>
<comment type="catalytic activity">
    <reaction evidence="8">
        <text>alpha-D-glucosaminyl-[heparan sulfate](n) + 3'-phosphoadenylyl sulfate = 6-sulfo-alpha-D-glucosaminyl-[heparan sulfate](n) + adenosine 3',5'-bisphosphate + H(+)</text>
        <dbReference type="Rhea" id="RHEA:56604"/>
        <dbReference type="Rhea" id="RHEA-COMP:9830"/>
        <dbReference type="Rhea" id="RHEA-COMP:14621"/>
        <dbReference type="ChEBI" id="CHEBI:15378"/>
        <dbReference type="ChEBI" id="CHEBI:58339"/>
        <dbReference type="ChEBI" id="CHEBI:58343"/>
        <dbReference type="ChEBI" id="CHEBI:58388"/>
        <dbReference type="ChEBI" id="CHEBI:140604"/>
    </reaction>
</comment>
<dbReference type="Gene3D" id="3.40.50.300">
    <property type="entry name" value="P-loop containing nucleotide triphosphate hydrolases"/>
    <property type="match status" value="1"/>
</dbReference>
<comment type="similarity">
    <text evidence="2 8">Belongs to the sulfotransferase 6 family.</text>
</comment>
<keyword evidence="7" id="KW-0325">Glycoprotein</keyword>
<dbReference type="InterPro" id="IPR005331">
    <property type="entry name" value="Sulfotransferase"/>
</dbReference>
<dbReference type="EC" id="2.8.2.-" evidence="8"/>
<evidence type="ECO:0000256" key="4">
    <source>
        <dbReference type="ARBA" id="ARBA00022692"/>
    </source>
</evidence>
<dbReference type="Pfam" id="PF03567">
    <property type="entry name" value="Sulfotransfer_2"/>
    <property type="match status" value="1"/>
</dbReference>
<dbReference type="InParanoid" id="E4WY74"/>
<keyword evidence="4 8" id="KW-0812">Transmembrane</keyword>
<dbReference type="OrthoDB" id="406981at2759"/>
<gene>
    <name evidence="9" type="ORF">GSOID_T00011875001</name>
</gene>
<keyword evidence="5 8" id="KW-1133">Transmembrane helix</keyword>
<reference evidence="9" key="1">
    <citation type="journal article" date="2010" name="Science">
        <title>Plasticity of animal genome architecture unmasked by rapid evolution of a pelagic tunicate.</title>
        <authorList>
            <person name="Denoeud F."/>
            <person name="Henriet S."/>
            <person name="Mungpakdee S."/>
            <person name="Aury J.M."/>
            <person name="Da Silva C."/>
            <person name="Brinkmann H."/>
            <person name="Mikhaleva J."/>
            <person name="Olsen L.C."/>
            <person name="Jubin C."/>
            <person name="Canestro C."/>
            <person name="Bouquet J.M."/>
            <person name="Danks G."/>
            <person name="Poulain J."/>
            <person name="Campsteijn C."/>
            <person name="Adamski M."/>
            <person name="Cross I."/>
            <person name="Yadetie F."/>
            <person name="Muffato M."/>
            <person name="Louis A."/>
            <person name="Butcher S."/>
            <person name="Tsagkogeorga G."/>
            <person name="Konrad A."/>
            <person name="Singh S."/>
            <person name="Jensen M.F."/>
            <person name="Cong E.H."/>
            <person name="Eikeseth-Otteraa H."/>
            <person name="Noel B."/>
            <person name="Anthouard V."/>
            <person name="Porcel B.M."/>
            <person name="Kachouri-Lafond R."/>
            <person name="Nishino A."/>
            <person name="Ugolini M."/>
            <person name="Chourrout P."/>
            <person name="Nishida H."/>
            <person name="Aasland R."/>
            <person name="Huzurbazar S."/>
            <person name="Westhof E."/>
            <person name="Delsuc F."/>
            <person name="Lehrach H."/>
            <person name="Reinhardt R."/>
            <person name="Weissenbach J."/>
            <person name="Roy S.W."/>
            <person name="Artiguenave F."/>
            <person name="Postlethwait J.H."/>
            <person name="Manak J.R."/>
            <person name="Thompson E.M."/>
            <person name="Jaillon O."/>
            <person name="Du Pasquier L."/>
            <person name="Boudinot P."/>
            <person name="Liberles D.A."/>
            <person name="Volff J.N."/>
            <person name="Philippe H."/>
            <person name="Lenhard B."/>
            <person name="Roest Crollius H."/>
            <person name="Wincker P."/>
            <person name="Chourrout D."/>
        </authorList>
    </citation>
    <scope>NUCLEOTIDE SEQUENCE [LARGE SCALE GENOMIC DNA]</scope>
</reference>
<proteinExistence type="inferred from homology"/>
<dbReference type="EMBL" id="FN653018">
    <property type="protein sequence ID" value="CBY22318.1"/>
    <property type="molecule type" value="Genomic_DNA"/>
</dbReference>
<organism evidence="9">
    <name type="scientific">Oikopleura dioica</name>
    <name type="common">Tunicate</name>
    <dbReference type="NCBI Taxonomy" id="34765"/>
    <lineage>
        <taxon>Eukaryota</taxon>
        <taxon>Metazoa</taxon>
        <taxon>Chordata</taxon>
        <taxon>Tunicata</taxon>
        <taxon>Appendicularia</taxon>
        <taxon>Copelata</taxon>
        <taxon>Oikopleuridae</taxon>
        <taxon>Oikopleura</taxon>
    </lineage>
</organism>
<comment type="subcellular location">
    <subcellularLocation>
        <location evidence="1">Membrane</location>
        <topology evidence="1">Single-pass membrane protein</topology>
    </subcellularLocation>
    <subcellularLocation>
        <location evidence="8">Membrane</location>
        <topology evidence="8">Single-pass type II membrane protein</topology>
    </subcellularLocation>
</comment>
<name>E4WY74_OIKDI</name>
<accession>E4WY74</accession>
<keyword evidence="6 8" id="KW-0472">Membrane</keyword>
<comment type="function">
    <text evidence="8">6-O-sulfation enzyme which catalyzes the transfer of sulfate from 3'-phosphoadenosine 5'-phosphosulfate (PAPS) to position 6 of the N-sulfoglucosamine residue (GlcNS) of heparan sulfate.</text>
</comment>
<evidence type="ECO:0000256" key="8">
    <source>
        <dbReference type="RuleBase" id="RU364122"/>
    </source>
</evidence>
<evidence type="ECO:0000256" key="6">
    <source>
        <dbReference type="ARBA" id="ARBA00023136"/>
    </source>
</evidence>
<dbReference type="PANTHER" id="PTHR12812">
    <property type="entry name" value="HEPARAN SULFATE 6-O-SULFOTRANSFERASE 3"/>
    <property type="match status" value="1"/>
</dbReference>
<dbReference type="InterPro" id="IPR027417">
    <property type="entry name" value="P-loop_NTPase"/>
</dbReference>
<keyword evidence="10" id="KW-1185">Reference proteome</keyword>
<protein>
    <recommendedName>
        <fullName evidence="8">Heparan-sulfate 6-O-sulfotransferase</fullName>
        <ecNumber evidence="8">2.8.2.-</ecNumber>
    </recommendedName>
</protein>
<dbReference type="PANTHER" id="PTHR12812:SF0">
    <property type="entry name" value="HEPARAN-SULFATE 6-O-SULFOTRANSFERASE"/>
    <property type="match status" value="1"/>
</dbReference>
<sequence>MTRNLQGVGIFLLISAAFFSYEIFIYEKIFLPSVLDFSFKPSFLVDKDLDYEDLYRDDDEIIDGVHTVNTFDSNGTDTMVFLHIQKTGGTTLGTRLVNHIEHHKCIKVPETNRWQCLRPLANAPRTPEPRQMNVPHTWLFSRYSTGWLCGLHADWTELQGCVENKLNEIAGEKERNLLYITNLRNATMRFISEWKHVQRGATWSGSTLTCGGEQHTNLTTQCLPEDSQDWINVTLAEFTACNHNLALNRQTRMIADLTKIDCYNHLGNLSHVPEDIERTMLESAKENLVKMRWFGLIEYQLASKELFEYSFQPLRFDIEFEKWDDTHSSAAIQDIPQKLIDEITLLNHLDAKLYEFARELPLGSDIF</sequence>